<dbReference type="GO" id="GO:0008237">
    <property type="term" value="F:metallopeptidase activity"/>
    <property type="evidence" value="ECO:0007669"/>
    <property type="project" value="InterPro"/>
</dbReference>
<keyword evidence="3" id="KW-1185">Reference proteome</keyword>
<dbReference type="PANTHER" id="PTHR10410">
    <property type="entry name" value="EUKARYOTIC TRANSLATION INITIATION FACTOR 3 -RELATED"/>
    <property type="match status" value="1"/>
</dbReference>
<dbReference type="OrthoDB" id="446074at2759"/>
<name>A0A834M6N5_RHYFE</name>
<evidence type="ECO:0000313" key="3">
    <source>
        <dbReference type="Proteomes" id="UP000625711"/>
    </source>
</evidence>
<accession>A0A834M6N5</accession>
<dbReference type="InterPro" id="IPR000555">
    <property type="entry name" value="JAMM/MPN+_dom"/>
</dbReference>
<dbReference type="Pfam" id="PF01398">
    <property type="entry name" value="JAB"/>
    <property type="match status" value="1"/>
</dbReference>
<dbReference type="AlphaFoldDB" id="A0A834M6N5"/>
<dbReference type="SUPFAM" id="SSF102712">
    <property type="entry name" value="JAB1/MPN domain"/>
    <property type="match status" value="1"/>
</dbReference>
<feature type="domain" description="MPN" evidence="1">
    <location>
        <begin position="16"/>
        <end position="154"/>
    </location>
</feature>
<protein>
    <recommendedName>
        <fullName evidence="1">MPN domain-containing protein</fullName>
    </recommendedName>
</protein>
<dbReference type="EMBL" id="JAACXV010013239">
    <property type="protein sequence ID" value="KAF7273896.1"/>
    <property type="molecule type" value="Genomic_DNA"/>
</dbReference>
<dbReference type="Pfam" id="PF18110">
    <property type="entry name" value="BRCC36_C"/>
    <property type="match status" value="1"/>
</dbReference>
<dbReference type="InterPro" id="IPR040749">
    <property type="entry name" value="BRCC36_C"/>
</dbReference>
<evidence type="ECO:0000313" key="2">
    <source>
        <dbReference type="EMBL" id="KAF7273896.1"/>
    </source>
</evidence>
<comment type="caution">
    <text evidence="2">The sequence shown here is derived from an EMBL/GenBank/DDBJ whole genome shotgun (WGS) entry which is preliminary data.</text>
</comment>
<dbReference type="InterPro" id="IPR050242">
    <property type="entry name" value="JAMM_MPN+_peptidase_M67A"/>
</dbReference>
<proteinExistence type="predicted"/>
<reference evidence="2" key="1">
    <citation type="submission" date="2020-08" db="EMBL/GenBank/DDBJ databases">
        <title>Genome sequencing and assembly of the red palm weevil Rhynchophorus ferrugineus.</title>
        <authorList>
            <person name="Dias G.B."/>
            <person name="Bergman C.M."/>
            <person name="Manee M."/>
        </authorList>
    </citation>
    <scope>NUCLEOTIDE SEQUENCE</scope>
    <source>
        <strain evidence="2">AA-2017</strain>
        <tissue evidence="2">Whole larva</tissue>
    </source>
</reference>
<dbReference type="Gene3D" id="3.40.140.10">
    <property type="entry name" value="Cytidine Deaminase, domain 2"/>
    <property type="match status" value="1"/>
</dbReference>
<dbReference type="Proteomes" id="UP000625711">
    <property type="component" value="Unassembled WGS sequence"/>
</dbReference>
<evidence type="ECO:0000259" key="1">
    <source>
        <dbReference type="PROSITE" id="PS50249"/>
    </source>
</evidence>
<organism evidence="2 3">
    <name type="scientific">Rhynchophorus ferrugineus</name>
    <name type="common">Red palm weevil</name>
    <name type="synonym">Curculio ferrugineus</name>
    <dbReference type="NCBI Taxonomy" id="354439"/>
    <lineage>
        <taxon>Eukaryota</taxon>
        <taxon>Metazoa</taxon>
        <taxon>Ecdysozoa</taxon>
        <taxon>Arthropoda</taxon>
        <taxon>Hexapoda</taxon>
        <taxon>Insecta</taxon>
        <taxon>Pterygota</taxon>
        <taxon>Neoptera</taxon>
        <taxon>Endopterygota</taxon>
        <taxon>Coleoptera</taxon>
        <taxon>Polyphaga</taxon>
        <taxon>Cucujiformia</taxon>
        <taxon>Curculionidae</taxon>
        <taxon>Dryophthorinae</taxon>
        <taxon>Rhynchophorus</taxon>
    </lineage>
</organism>
<dbReference type="SMART" id="SM00232">
    <property type="entry name" value="JAB_MPN"/>
    <property type="match status" value="1"/>
</dbReference>
<dbReference type="InterPro" id="IPR037518">
    <property type="entry name" value="MPN"/>
</dbReference>
<sequence length="259" mass="29565">MSQNKGIRNVKYLKKVIISSDVYAVCIEHALTNESQEIMGLLVGEIDQIECVTTIHACIILHRSDKRRDRVEISPEQLCNASIQAEKLCSILDRRVQIVGWYHSHPHITINPSVVDIRTQSTYQLMDPLFVGLIFSVFTYNKLMHDHRVEVICFQADPDEEKVDVPLIINNSPMKLCNLEAICNLPKILIEEEVESHNITNNDTKDPITKLHNEACKTLAVTHIVSKLSRPLCEALIERLNATKLRIKELQAIKNKLTR</sequence>
<dbReference type="PROSITE" id="PS50249">
    <property type="entry name" value="MPN"/>
    <property type="match status" value="1"/>
</dbReference>
<gene>
    <name evidence="2" type="ORF">GWI33_013413</name>
</gene>